<keyword evidence="6 11" id="KW-0472">Membrane</keyword>
<keyword evidence="8" id="KW-0325">Glycoprotein</keyword>
<feature type="region of interest" description="Disordered" evidence="10">
    <location>
        <begin position="225"/>
        <end position="247"/>
    </location>
</feature>
<keyword evidence="9" id="KW-0807">Transducer</keyword>
<dbReference type="GO" id="GO:0005886">
    <property type="term" value="C:plasma membrane"/>
    <property type="evidence" value="ECO:0007669"/>
    <property type="project" value="UniProtKB-SubCell"/>
</dbReference>
<keyword evidence="7 12" id="KW-0675">Receptor</keyword>
<feature type="transmembrane region" description="Helical" evidence="11">
    <location>
        <begin position="257"/>
        <end position="277"/>
    </location>
</feature>
<dbReference type="InterPro" id="IPR000276">
    <property type="entry name" value="GPCR_Rhodpsn"/>
</dbReference>
<dbReference type="SUPFAM" id="SSF81321">
    <property type="entry name" value="Family A G protein-coupled receptor-like"/>
    <property type="match status" value="1"/>
</dbReference>
<dbReference type="PANTHER" id="PTHR24246:SF27">
    <property type="entry name" value="ADENOSINE RECEPTOR, ISOFORM A"/>
    <property type="match status" value="1"/>
</dbReference>
<reference evidence="12" key="1">
    <citation type="submission" date="2020-04" db="EMBL/GenBank/DDBJ databases">
        <authorList>
            <person name="Alioto T."/>
            <person name="Alioto T."/>
            <person name="Gomez Garrido J."/>
        </authorList>
    </citation>
    <scope>NUCLEOTIDE SEQUENCE</scope>
    <source>
        <strain evidence="12">A484AB</strain>
    </source>
</reference>
<evidence type="ECO:0000313" key="13">
    <source>
        <dbReference type="Proteomes" id="UP001152795"/>
    </source>
</evidence>
<evidence type="ECO:0000256" key="10">
    <source>
        <dbReference type="SAM" id="MobiDB-lite"/>
    </source>
</evidence>
<dbReference type="AlphaFoldDB" id="A0A7D9LFG3"/>
<dbReference type="PANTHER" id="PTHR24246">
    <property type="entry name" value="OLFACTORY RECEPTOR AND ADENOSINE RECEPTOR"/>
    <property type="match status" value="1"/>
</dbReference>
<feature type="transmembrane region" description="Helical" evidence="11">
    <location>
        <begin position="26"/>
        <end position="49"/>
    </location>
</feature>
<evidence type="ECO:0000256" key="1">
    <source>
        <dbReference type="ARBA" id="ARBA00004651"/>
    </source>
</evidence>
<keyword evidence="3 11" id="KW-0812">Transmembrane</keyword>
<dbReference type="EMBL" id="CACRXK020017824">
    <property type="protein sequence ID" value="CAB4031683.1"/>
    <property type="molecule type" value="Genomic_DNA"/>
</dbReference>
<dbReference type="OrthoDB" id="6435638at2759"/>
<dbReference type="PRINTS" id="PR00237">
    <property type="entry name" value="GPCRRHODOPSN"/>
</dbReference>
<evidence type="ECO:0000256" key="5">
    <source>
        <dbReference type="ARBA" id="ARBA00023040"/>
    </source>
</evidence>
<protein>
    <submittedName>
        <fullName evidence="12">Histamine H2 receptor-like</fullName>
    </submittedName>
</protein>
<evidence type="ECO:0000256" key="11">
    <source>
        <dbReference type="SAM" id="Phobius"/>
    </source>
</evidence>
<keyword evidence="13" id="KW-1185">Reference proteome</keyword>
<dbReference type="Proteomes" id="UP001152795">
    <property type="component" value="Unassembled WGS sequence"/>
</dbReference>
<dbReference type="CDD" id="cd00637">
    <property type="entry name" value="7tm_classA_rhodopsin-like"/>
    <property type="match status" value="1"/>
</dbReference>
<feature type="transmembrane region" description="Helical" evidence="11">
    <location>
        <begin position="61"/>
        <end position="82"/>
    </location>
</feature>
<dbReference type="Gene3D" id="1.20.1070.10">
    <property type="entry name" value="Rhodopsin 7-helix transmembrane proteins"/>
    <property type="match status" value="1"/>
</dbReference>
<evidence type="ECO:0000313" key="12">
    <source>
        <dbReference type="EMBL" id="CAB4031683.1"/>
    </source>
</evidence>
<evidence type="ECO:0000256" key="9">
    <source>
        <dbReference type="ARBA" id="ARBA00023224"/>
    </source>
</evidence>
<proteinExistence type="predicted"/>
<keyword evidence="4 11" id="KW-1133">Transmembrane helix</keyword>
<evidence type="ECO:0000256" key="4">
    <source>
        <dbReference type="ARBA" id="ARBA00022989"/>
    </source>
</evidence>
<dbReference type="Pfam" id="PF00001">
    <property type="entry name" value="7tm_1"/>
    <property type="match status" value="1"/>
</dbReference>
<keyword evidence="5" id="KW-0297">G-protein coupled receptor</keyword>
<feature type="transmembrane region" description="Helical" evidence="11">
    <location>
        <begin position="94"/>
        <end position="116"/>
    </location>
</feature>
<organism evidence="12 13">
    <name type="scientific">Paramuricea clavata</name>
    <name type="common">Red gorgonian</name>
    <name type="synonym">Violescent sea-whip</name>
    <dbReference type="NCBI Taxonomy" id="317549"/>
    <lineage>
        <taxon>Eukaryota</taxon>
        <taxon>Metazoa</taxon>
        <taxon>Cnidaria</taxon>
        <taxon>Anthozoa</taxon>
        <taxon>Octocorallia</taxon>
        <taxon>Malacalcyonacea</taxon>
        <taxon>Plexauridae</taxon>
        <taxon>Paramuricea</taxon>
    </lineage>
</organism>
<dbReference type="PROSITE" id="PS50262">
    <property type="entry name" value="G_PROTEIN_RECEP_F1_2"/>
    <property type="match status" value="1"/>
</dbReference>
<accession>A0A7D9LFG3</accession>
<comment type="caution">
    <text evidence="12">The sequence shown here is derived from an EMBL/GenBank/DDBJ whole genome shotgun (WGS) entry which is preliminary data.</text>
</comment>
<sequence length="351" mass="40347">MVDHGVHNLSNLSPNSFINDRYTKEYILLLSLLAALIFLINLMVISLFATRDNLRTKTNTILVSLAWSDMLNGLVVIPLQIMASKHTQEQSLRLASMVLYRFIAVSTMLHILAVILERHICILSPLRYHSLVTKSRVIKTLGFIWFVSICNSVVSLSWISLADEYNHLKQPPGLQESKLLRFELAYTLFTVLLFFVIPLIIMAYSFTKILCEISRHNRRDSELMLESSVRNSSSTDSASGETENRAHQTYRFERKPVLIFLTMLLVFSITWSSWYAQNLILCISPKHYKPVGGRWPAFVRSSTSIINPLLYSLIKKDFRQALKSWLNQIRNLVISRKTSEQDLTSKFTIEA</sequence>
<dbReference type="GO" id="GO:0004930">
    <property type="term" value="F:G protein-coupled receptor activity"/>
    <property type="evidence" value="ECO:0007669"/>
    <property type="project" value="UniProtKB-KW"/>
</dbReference>
<feature type="transmembrane region" description="Helical" evidence="11">
    <location>
        <begin position="137"/>
        <end position="159"/>
    </location>
</feature>
<feature type="transmembrane region" description="Helical" evidence="11">
    <location>
        <begin position="184"/>
        <end position="206"/>
    </location>
</feature>
<name>A0A7D9LFG3_PARCT</name>
<feature type="compositionally biased region" description="Polar residues" evidence="10">
    <location>
        <begin position="228"/>
        <end position="241"/>
    </location>
</feature>
<comment type="subcellular location">
    <subcellularLocation>
        <location evidence="1">Cell membrane</location>
        <topology evidence="1">Multi-pass membrane protein</topology>
    </subcellularLocation>
</comment>
<evidence type="ECO:0000256" key="6">
    <source>
        <dbReference type="ARBA" id="ARBA00023136"/>
    </source>
</evidence>
<keyword evidence="2" id="KW-1003">Cell membrane</keyword>
<dbReference type="InterPro" id="IPR017452">
    <property type="entry name" value="GPCR_Rhodpsn_7TM"/>
</dbReference>
<evidence type="ECO:0000256" key="2">
    <source>
        <dbReference type="ARBA" id="ARBA00022475"/>
    </source>
</evidence>
<evidence type="ECO:0000256" key="3">
    <source>
        <dbReference type="ARBA" id="ARBA00022692"/>
    </source>
</evidence>
<evidence type="ECO:0000256" key="7">
    <source>
        <dbReference type="ARBA" id="ARBA00023170"/>
    </source>
</evidence>
<gene>
    <name evidence="12" type="ORF">PACLA_8A007744</name>
</gene>
<evidence type="ECO:0000256" key="8">
    <source>
        <dbReference type="ARBA" id="ARBA00023180"/>
    </source>
</evidence>